<organism evidence="2 3">
    <name type="scientific">Proteobacteria bacterium 228</name>
    <dbReference type="NCBI Taxonomy" id="2083153"/>
    <lineage>
        <taxon>Bacteria</taxon>
        <taxon>Pseudomonadati</taxon>
        <taxon>Pseudomonadota</taxon>
    </lineage>
</organism>
<dbReference type="AlphaFoldDB" id="A0A2S5KP92"/>
<accession>A0A2S5KP92</accession>
<evidence type="ECO:0000313" key="3">
    <source>
        <dbReference type="Proteomes" id="UP000238196"/>
    </source>
</evidence>
<evidence type="ECO:0000313" key="2">
    <source>
        <dbReference type="EMBL" id="PPC76598.1"/>
    </source>
</evidence>
<reference evidence="2 3" key="1">
    <citation type="submission" date="2018-02" db="EMBL/GenBank/DDBJ databases">
        <title>novel marine gammaproteobacteria from coastal saline agro ecosystem.</title>
        <authorList>
            <person name="Krishnan R."/>
            <person name="Ramesh Kumar N."/>
        </authorList>
    </citation>
    <scope>NUCLEOTIDE SEQUENCE [LARGE SCALE GENOMIC DNA]</scope>
    <source>
        <strain evidence="2 3">228</strain>
    </source>
</reference>
<dbReference type="SUPFAM" id="SSF48452">
    <property type="entry name" value="TPR-like"/>
    <property type="match status" value="1"/>
</dbReference>
<dbReference type="Pfam" id="PF14559">
    <property type="entry name" value="TPR_19"/>
    <property type="match status" value="1"/>
</dbReference>
<dbReference type="OrthoDB" id="6181789at2"/>
<protein>
    <submittedName>
        <fullName evidence="2">Uncharacterized protein</fullName>
    </submittedName>
</protein>
<proteinExistence type="predicted"/>
<dbReference type="InterPro" id="IPR019734">
    <property type="entry name" value="TPR_rpt"/>
</dbReference>
<dbReference type="PROSITE" id="PS50005">
    <property type="entry name" value="TPR"/>
    <property type="match status" value="1"/>
</dbReference>
<dbReference type="PROSITE" id="PS51257">
    <property type="entry name" value="PROKAR_LIPOPROTEIN"/>
    <property type="match status" value="1"/>
</dbReference>
<comment type="caution">
    <text evidence="2">The sequence shown here is derived from an EMBL/GenBank/DDBJ whole genome shotgun (WGS) entry which is preliminary data.</text>
</comment>
<dbReference type="EMBL" id="PRLP01000047">
    <property type="protein sequence ID" value="PPC76598.1"/>
    <property type="molecule type" value="Genomic_DNA"/>
</dbReference>
<gene>
    <name evidence="2" type="ORF">C4K68_14595</name>
</gene>
<evidence type="ECO:0000256" key="1">
    <source>
        <dbReference type="PROSITE-ProRule" id="PRU00339"/>
    </source>
</evidence>
<dbReference type="InterPro" id="IPR011990">
    <property type="entry name" value="TPR-like_helical_dom_sf"/>
</dbReference>
<dbReference type="Gene3D" id="1.25.40.10">
    <property type="entry name" value="Tetratricopeptide repeat domain"/>
    <property type="match status" value="1"/>
</dbReference>
<name>A0A2S5KP92_9PROT</name>
<keyword evidence="1" id="KW-0802">TPR repeat</keyword>
<feature type="repeat" description="TPR" evidence="1">
    <location>
        <begin position="136"/>
        <end position="169"/>
    </location>
</feature>
<dbReference type="SMART" id="SM00028">
    <property type="entry name" value="TPR"/>
    <property type="match status" value="2"/>
</dbReference>
<sequence>MVRAKPINTMRTGRLRQAGSLLLCCLSLGGCWNTTPQQQSQREDAAAAAQAEEQARASQSRGLCGEEIAPALGLKLAMAQQQQQQGRLYAALAGLNTLDSDSPTYRLVRADLLRRLGQYEQARGLYQQLQSSCLAGRALYGLGLIAAWQGQVADALRQLDQAVKLAPTQADLRNDYGFLLLMSGQDQAARSQLMTALELDGKHTTAARNLWFLLLKEGDQPAADALARRFNWSAAEQGQMLTAIQHFVPLRVMAAGQS</sequence>
<dbReference type="Proteomes" id="UP000238196">
    <property type="component" value="Unassembled WGS sequence"/>
</dbReference>